<name>A0A9W4DKG9_9ACTN</name>
<comment type="caution">
    <text evidence="2">The sequence shown here is derived from an EMBL/GenBank/DDBJ whole genome shotgun (WGS) entry which is preliminary data.</text>
</comment>
<organism evidence="2 3">
    <name type="scientific">Actinacidiphila cocklensis</name>
    <dbReference type="NCBI Taxonomy" id="887465"/>
    <lineage>
        <taxon>Bacteria</taxon>
        <taxon>Bacillati</taxon>
        <taxon>Actinomycetota</taxon>
        <taxon>Actinomycetes</taxon>
        <taxon>Kitasatosporales</taxon>
        <taxon>Streptomycetaceae</taxon>
        <taxon>Actinacidiphila</taxon>
    </lineage>
</organism>
<dbReference type="EMBL" id="CAJSLV010000042">
    <property type="protein sequence ID" value="CAG6391822.1"/>
    <property type="molecule type" value="Genomic_DNA"/>
</dbReference>
<gene>
    <name evidence="2" type="ORF">SCOCK_140020</name>
</gene>
<dbReference type="Proteomes" id="UP001152519">
    <property type="component" value="Unassembled WGS sequence"/>
</dbReference>
<evidence type="ECO:0000256" key="1">
    <source>
        <dbReference type="SAM" id="MobiDB-lite"/>
    </source>
</evidence>
<accession>A0A9W4DKG9</accession>
<evidence type="ECO:0000313" key="2">
    <source>
        <dbReference type="EMBL" id="CAG6391822.1"/>
    </source>
</evidence>
<dbReference type="AlphaFoldDB" id="A0A9W4DKG9"/>
<proteinExistence type="predicted"/>
<sequence>MHTPHRASTEAEQIRVRDFHLRRAETHTTSGRMVHVIVAKERGPVRDCWVSAGAEGPAAFPGTMRALVVDLHKRPHCHPDSRRSTSQASVAVNHCPQNDALLQ</sequence>
<protein>
    <submittedName>
        <fullName evidence="2">Uncharacterized protein</fullName>
    </submittedName>
</protein>
<evidence type="ECO:0000313" key="3">
    <source>
        <dbReference type="Proteomes" id="UP001152519"/>
    </source>
</evidence>
<keyword evidence="3" id="KW-1185">Reference proteome</keyword>
<feature type="region of interest" description="Disordered" evidence="1">
    <location>
        <begin position="76"/>
        <end position="103"/>
    </location>
</feature>
<reference evidence="2" key="1">
    <citation type="submission" date="2021-05" db="EMBL/GenBank/DDBJ databases">
        <authorList>
            <person name="Arsene-Ploetze F."/>
        </authorList>
    </citation>
    <scope>NUCLEOTIDE SEQUENCE</scope>
    <source>
        <strain evidence="2">DSM 42138</strain>
    </source>
</reference>